<dbReference type="EMBL" id="LAZR01000066">
    <property type="protein sequence ID" value="KKN96173.1"/>
    <property type="molecule type" value="Genomic_DNA"/>
</dbReference>
<reference evidence="1" key="1">
    <citation type="journal article" date="2015" name="Nature">
        <title>Complex archaea that bridge the gap between prokaryotes and eukaryotes.</title>
        <authorList>
            <person name="Spang A."/>
            <person name="Saw J.H."/>
            <person name="Jorgensen S.L."/>
            <person name="Zaremba-Niedzwiedzka K."/>
            <person name="Martijn J."/>
            <person name="Lind A.E."/>
            <person name="van Eijk R."/>
            <person name="Schleper C."/>
            <person name="Guy L."/>
            <person name="Ettema T.J."/>
        </authorList>
    </citation>
    <scope>NUCLEOTIDE SEQUENCE</scope>
</reference>
<evidence type="ECO:0000313" key="1">
    <source>
        <dbReference type="EMBL" id="KKN96173.1"/>
    </source>
</evidence>
<sequence length="71" mass="8178">MRVSGRYVERFRVIFPQILASRERVSVFLIFHINRSCLKSAAALVARGFQSEMWKDSGWPDMWTDSGSLSP</sequence>
<accession>A0A0F9XV22</accession>
<proteinExistence type="predicted"/>
<comment type="caution">
    <text evidence="1">The sequence shown here is derived from an EMBL/GenBank/DDBJ whole genome shotgun (WGS) entry which is preliminary data.</text>
</comment>
<organism evidence="1">
    <name type="scientific">marine sediment metagenome</name>
    <dbReference type="NCBI Taxonomy" id="412755"/>
    <lineage>
        <taxon>unclassified sequences</taxon>
        <taxon>metagenomes</taxon>
        <taxon>ecological metagenomes</taxon>
    </lineage>
</organism>
<name>A0A0F9XV22_9ZZZZ</name>
<protein>
    <submittedName>
        <fullName evidence="1">Uncharacterized protein</fullName>
    </submittedName>
</protein>
<dbReference type="AlphaFoldDB" id="A0A0F9XV22"/>
<gene>
    <name evidence="1" type="ORF">LCGC14_0171030</name>
</gene>